<dbReference type="SUPFAM" id="SSF48371">
    <property type="entry name" value="ARM repeat"/>
    <property type="match status" value="1"/>
</dbReference>
<organism evidence="1 2">
    <name type="scientific">Streptomyces pratensis (strain ATCC 33331 / IAF-45CD)</name>
    <dbReference type="NCBI Taxonomy" id="591167"/>
    <lineage>
        <taxon>Bacteria</taxon>
        <taxon>Bacillati</taxon>
        <taxon>Actinomycetota</taxon>
        <taxon>Actinomycetes</taxon>
        <taxon>Kitasatosporales</taxon>
        <taxon>Streptomycetaceae</taxon>
        <taxon>Streptomyces</taxon>
    </lineage>
</organism>
<dbReference type="AlphaFoldDB" id="A0A8D3WCD2"/>
<reference evidence="1 2" key="1">
    <citation type="submission" date="2011-01" db="EMBL/GenBank/DDBJ databases">
        <title>Complete sequence of chromosome of Streptomyces flavogriseus ATCC 33331.</title>
        <authorList>
            <consortium name="US DOE Joint Genome Institute"/>
            <person name="Lucas S."/>
            <person name="Copeland A."/>
            <person name="Lapidus A."/>
            <person name="Cheng J.-F."/>
            <person name="Goodwin L."/>
            <person name="Pitluck S."/>
            <person name="Davenport K."/>
            <person name="Detter J.C."/>
            <person name="Han C."/>
            <person name="Tapia R."/>
            <person name="Land M."/>
            <person name="Hauser L."/>
            <person name="Kyrpides N."/>
            <person name="Ivanova N."/>
            <person name="Ovchinnikova G."/>
            <person name="Pagani I."/>
            <person name="Brumm P."/>
            <person name="Mead D."/>
            <person name="Woyke T."/>
        </authorList>
    </citation>
    <scope>NUCLEOTIDE SEQUENCE [LARGE SCALE GENOMIC DNA]</scope>
    <source>
        <strain evidence="2">ATCC 33331 / IAF-45CD</strain>
    </source>
</reference>
<dbReference type="Pfam" id="PF12796">
    <property type="entry name" value="Ank_2"/>
    <property type="match status" value="1"/>
</dbReference>
<evidence type="ECO:0000313" key="1">
    <source>
        <dbReference type="EMBL" id="ADW01522.1"/>
    </source>
</evidence>
<dbReference type="SMART" id="SM00248">
    <property type="entry name" value="ANK"/>
    <property type="match status" value="3"/>
</dbReference>
<dbReference type="Proteomes" id="UP000002066">
    <property type="component" value="Chromosome"/>
</dbReference>
<sequence length="449" mass="48660">MSEGALGARLSAAIGRGDADAVRGLLECGADPNTAFVDGLSAMCAAISAFDTEVVSALVEGAADPSLVQPDGSTPLERAVDAGSPEAVMALLSDDVVLRLSTAAREGLLDSARRWYSNGVVEELRRLTGACGPVGSVRMPDDGYNYVDQVSSGGRTVRAGHGSILTALEWSFRVPTPVDAIIDRAVRTDEDHVDWWTACWTLSRQRNQETWSAVVAHRFHPDRAHRRFVTLYLQLLNWAVGETPFRSQESGDLLAVWALEEADGAVLARVLDTYTDHEHPLLESVGLQLCSHPDPRVREQVPYALVEEFVVASAAARAALAALVHDPVPEVRMAACRVGRRYSGLLPDITLSLLALATDPDPSVRLAAAEQLALSSDRSATVADTLADLLDEEDQLIRLEAAYGLVLRDDPRTAEAIDRVGELGPGFEHDHRASALWAWRWQRNRPTAR</sequence>
<dbReference type="Gene3D" id="1.25.10.10">
    <property type="entry name" value="Leucine-rich Repeat Variant"/>
    <property type="match status" value="1"/>
</dbReference>
<dbReference type="EMBL" id="CP002475">
    <property type="protein sequence ID" value="ADW01522.1"/>
    <property type="molecule type" value="Genomic_DNA"/>
</dbReference>
<name>A0A8D3WCD2_STRFA</name>
<evidence type="ECO:0000313" key="2">
    <source>
        <dbReference type="Proteomes" id="UP000002066"/>
    </source>
</evidence>
<accession>A0A8D3WCD2</accession>
<protein>
    <recommendedName>
        <fullName evidence="3">HEAT repeat domain-containing protein</fullName>
    </recommendedName>
</protein>
<proteinExistence type="predicted"/>
<dbReference type="Gene3D" id="1.25.40.20">
    <property type="entry name" value="Ankyrin repeat-containing domain"/>
    <property type="match status" value="1"/>
</dbReference>
<dbReference type="KEGG" id="sfa:Sfla_0049"/>
<gene>
    <name evidence="1" type="ordered locus">Sfla_0049</name>
</gene>
<dbReference type="InterPro" id="IPR002110">
    <property type="entry name" value="Ankyrin_rpt"/>
</dbReference>
<dbReference type="InterPro" id="IPR036770">
    <property type="entry name" value="Ankyrin_rpt-contain_sf"/>
</dbReference>
<dbReference type="SUPFAM" id="SSF48403">
    <property type="entry name" value="Ankyrin repeat"/>
    <property type="match status" value="1"/>
</dbReference>
<dbReference type="Pfam" id="PF13646">
    <property type="entry name" value="HEAT_2"/>
    <property type="match status" value="1"/>
</dbReference>
<dbReference type="OrthoDB" id="4331932at2"/>
<dbReference type="InterPro" id="IPR011989">
    <property type="entry name" value="ARM-like"/>
</dbReference>
<dbReference type="InterPro" id="IPR016024">
    <property type="entry name" value="ARM-type_fold"/>
</dbReference>
<evidence type="ECO:0008006" key="3">
    <source>
        <dbReference type="Google" id="ProtNLM"/>
    </source>
</evidence>